<evidence type="ECO:0000256" key="4">
    <source>
        <dbReference type="ARBA" id="ARBA00022741"/>
    </source>
</evidence>
<sequence>MNRIGDSLGGRYELSERIAAGGMGEVWKARDQILGRTVALKLLKDGLTDEIGFTDRFRNEARLSAALAHGNIAQVYDYGEDDGTAYLVMEYVPGIPLSKIIAENAPISSVDTVGLITQAANALNAAHRNGLIHRDVKPANMLVTEDGLVKLTDFGIARAVGSAAMTKTGEVMGTAQYLAPEAAVGREVSGLADVYSLGVVAYEMLTGRRPFEADSPVALALAHVNTPPPPMPQEVPPPVRAIVLAALEKDPNLRPDTAAEFARALRQAVVDSDRMGYDPRDRAPKPLPPGGPEGPSGPRSGGSAVQPQFQPQNFAAPQGQQGLSGPQGASGPQQTDARHGISPGDHPSGPQQTATSGPQSQQSPTSGPNEQPGARYEGSGPAPTGPKEQGASSGPLVQPTSGPQSGGTRPLSGSNAAGKPKMSERTMLAIIGGVVLLGLIILVSVLLATRSGEPPTPPPTNKTSLGAPGTPPDSFSG</sequence>
<dbReference type="FunFam" id="3.30.200.20:FF:000035">
    <property type="entry name" value="Serine/threonine protein kinase Stk1"/>
    <property type="match status" value="1"/>
</dbReference>
<dbReference type="RefSeq" id="WP_166196686.1">
    <property type="nucleotide sequence ID" value="NZ_JAAOIV010000007.1"/>
</dbReference>
<evidence type="ECO:0000259" key="11">
    <source>
        <dbReference type="PROSITE" id="PS50011"/>
    </source>
</evidence>
<dbReference type="PANTHER" id="PTHR43289">
    <property type="entry name" value="MITOGEN-ACTIVATED PROTEIN KINASE KINASE KINASE 20-RELATED"/>
    <property type="match status" value="1"/>
</dbReference>
<feature type="compositionally biased region" description="Polar residues" evidence="9">
    <location>
        <begin position="398"/>
        <end position="415"/>
    </location>
</feature>
<keyword evidence="4" id="KW-0547">Nucleotide-binding</keyword>
<dbReference type="InterPro" id="IPR008271">
    <property type="entry name" value="Ser/Thr_kinase_AS"/>
</dbReference>
<evidence type="ECO:0000256" key="3">
    <source>
        <dbReference type="ARBA" id="ARBA00022679"/>
    </source>
</evidence>
<accession>A0A967B2P1</accession>
<feature type="domain" description="Protein kinase" evidence="11">
    <location>
        <begin position="12"/>
        <end position="270"/>
    </location>
</feature>
<evidence type="ECO:0000313" key="13">
    <source>
        <dbReference type="Proteomes" id="UP000744769"/>
    </source>
</evidence>
<dbReference type="FunFam" id="1.10.510.10:FF:000021">
    <property type="entry name" value="Serine/threonine protein kinase"/>
    <property type="match status" value="1"/>
</dbReference>
<dbReference type="Gene3D" id="3.30.200.20">
    <property type="entry name" value="Phosphorylase Kinase, domain 1"/>
    <property type="match status" value="1"/>
</dbReference>
<keyword evidence="10" id="KW-0472">Membrane</keyword>
<comment type="caution">
    <text evidence="12">The sequence shown here is derived from an EMBL/GenBank/DDBJ whole genome shotgun (WGS) entry which is preliminary data.</text>
</comment>
<evidence type="ECO:0000256" key="2">
    <source>
        <dbReference type="ARBA" id="ARBA00022527"/>
    </source>
</evidence>
<feature type="compositionally biased region" description="Low complexity" evidence="9">
    <location>
        <begin position="350"/>
        <end position="368"/>
    </location>
</feature>
<keyword evidence="10" id="KW-0812">Transmembrane</keyword>
<dbReference type="SMART" id="SM00220">
    <property type="entry name" value="S_TKc"/>
    <property type="match status" value="1"/>
</dbReference>
<dbReference type="Pfam" id="PF00069">
    <property type="entry name" value="Pkinase"/>
    <property type="match status" value="1"/>
</dbReference>
<feature type="region of interest" description="Disordered" evidence="9">
    <location>
        <begin position="272"/>
        <end position="420"/>
    </location>
</feature>
<keyword evidence="2" id="KW-0723">Serine/threonine-protein kinase</keyword>
<dbReference type="EC" id="2.7.11.1" evidence="1"/>
<feature type="compositionally biased region" description="Low complexity" evidence="9">
    <location>
        <begin position="296"/>
        <end position="334"/>
    </location>
</feature>
<comment type="catalytic activity">
    <reaction evidence="8">
        <text>L-seryl-[protein] + ATP = O-phospho-L-seryl-[protein] + ADP + H(+)</text>
        <dbReference type="Rhea" id="RHEA:17989"/>
        <dbReference type="Rhea" id="RHEA-COMP:9863"/>
        <dbReference type="Rhea" id="RHEA-COMP:11604"/>
        <dbReference type="ChEBI" id="CHEBI:15378"/>
        <dbReference type="ChEBI" id="CHEBI:29999"/>
        <dbReference type="ChEBI" id="CHEBI:30616"/>
        <dbReference type="ChEBI" id="CHEBI:83421"/>
        <dbReference type="ChEBI" id="CHEBI:456216"/>
        <dbReference type="EC" id="2.7.11.1"/>
    </reaction>
</comment>
<keyword evidence="5 12" id="KW-0418">Kinase</keyword>
<dbReference type="EMBL" id="JAAOIV010000007">
    <property type="protein sequence ID" value="NHN56170.1"/>
    <property type="molecule type" value="Genomic_DNA"/>
</dbReference>
<dbReference type="PROSITE" id="PS00108">
    <property type="entry name" value="PROTEIN_KINASE_ST"/>
    <property type="match status" value="1"/>
</dbReference>
<evidence type="ECO:0000256" key="6">
    <source>
        <dbReference type="ARBA" id="ARBA00022840"/>
    </source>
</evidence>
<dbReference type="GO" id="GO:0005524">
    <property type="term" value="F:ATP binding"/>
    <property type="evidence" value="ECO:0007669"/>
    <property type="project" value="UniProtKB-KW"/>
</dbReference>
<evidence type="ECO:0000256" key="8">
    <source>
        <dbReference type="ARBA" id="ARBA00048679"/>
    </source>
</evidence>
<dbReference type="AlphaFoldDB" id="A0A967B2P1"/>
<name>A0A967B2P1_9MICO</name>
<protein>
    <recommendedName>
        <fullName evidence="1">non-specific serine/threonine protein kinase</fullName>
        <ecNumber evidence="1">2.7.11.1</ecNumber>
    </recommendedName>
</protein>
<evidence type="ECO:0000256" key="10">
    <source>
        <dbReference type="SAM" id="Phobius"/>
    </source>
</evidence>
<comment type="catalytic activity">
    <reaction evidence="7">
        <text>L-threonyl-[protein] + ATP = O-phospho-L-threonyl-[protein] + ADP + H(+)</text>
        <dbReference type="Rhea" id="RHEA:46608"/>
        <dbReference type="Rhea" id="RHEA-COMP:11060"/>
        <dbReference type="Rhea" id="RHEA-COMP:11605"/>
        <dbReference type="ChEBI" id="CHEBI:15378"/>
        <dbReference type="ChEBI" id="CHEBI:30013"/>
        <dbReference type="ChEBI" id="CHEBI:30616"/>
        <dbReference type="ChEBI" id="CHEBI:61977"/>
        <dbReference type="ChEBI" id="CHEBI:456216"/>
        <dbReference type="EC" id="2.7.11.1"/>
    </reaction>
</comment>
<dbReference type="PROSITE" id="PS50011">
    <property type="entry name" value="PROTEIN_KINASE_DOM"/>
    <property type="match status" value="1"/>
</dbReference>
<dbReference type="GO" id="GO:0004674">
    <property type="term" value="F:protein serine/threonine kinase activity"/>
    <property type="evidence" value="ECO:0007669"/>
    <property type="project" value="UniProtKB-KW"/>
</dbReference>
<organism evidence="12 13">
    <name type="scientific">Metallococcus carri</name>
    <dbReference type="NCBI Taxonomy" id="1656884"/>
    <lineage>
        <taxon>Bacteria</taxon>
        <taxon>Bacillati</taxon>
        <taxon>Actinomycetota</taxon>
        <taxon>Actinomycetes</taxon>
        <taxon>Micrococcales</taxon>
        <taxon>Dermacoccaceae</taxon>
        <taxon>Metallococcus</taxon>
    </lineage>
</organism>
<evidence type="ECO:0000256" key="7">
    <source>
        <dbReference type="ARBA" id="ARBA00047899"/>
    </source>
</evidence>
<feature type="region of interest" description="Disordered" evidence="9">
    <location>
        <begin position="450"/>
        <end position="477"/>
    </location>
</feature>
<dbReference type="InterPro" id="IPR000719">
    <property type="entry name" value="Prot_kinase_dom"/>
</dbReference>
<dbReference type="PANTHER" id="PTHR43289:SF6">
    <property type="entry name" value="SERINE_THREONINE-PROTEIN KINASE NEKL-3"/>
    <property type="match status" value="1"/>
</dbReference>
<dbReference type="CDD" id="cd14014">
    <property type="entry name" value="STKc_PknB_like"/>
    <property type="match status" value="1"/>
</dbReference>
<gene>
    <name evidence="12" type="ORF">G9U51_10315</name>
</gene>
<reference evidence="12" key="1">
    <citation type="submission" date="2020-03" db="EMBL/GenBank/DDBJ databases">
        <title>Draft sequencing of Calidifontibacter sp. DB0510.</title>
        <authorList>
            <person name="Kim D.-U."/>
        </authorList>
    </citation>
    <scope>NUCLEOTIDE SEQUENCE</scope>
    <source>
        <strain evidence="12">DB0510</strain>
    </source>
</reference>
<dbReference type="Proteomes" id="UP000744769">
    <property type="component" value="Unassembled WGS sequence"/>
</dbReference>
<keyword evidence="6" id="KW-0067">ATP-binding</keyword>
<dbReference type="GO" id="GO:0045717">
    <property type="term" value="P:negative regulation of fatty acid biosynthetic process"/>
    <property type="evidence" value="ECO:0007669"/>
    <property type="project" value="UniProtKB-ARBA"/>
</dbReference>
<evidence type="ECO:0000256" key="9">
    <source>
        <dbReference type="SAM" id="MobiDB-lite"/>
    </source>
</evidence>
<dbReference type="SUPFAM" id="SSF56112">
    <property type="entry name" value="Protein kinase-like (PK-like)"/>
    <property type="match status" value="1"/>
</dbReference>
<dbReference type="Gene3D" id="1.10.510.10">
    <property type="entry name" value="Transferase(Phosphotransferase) domain 1"/>
    <property type="match status" value="1"/>
</dbReference>
<feature type="transmembrane region" description="Helical" evidence="10">
    <location>
        <begin position="428"/>
        <end position="448"/>
    </location>
</feature>
<feature type="compositionally biased region" description="Basic and acidic residues" evidence="9">
    <location>
        <begin position="272"/>
        <end position="284"/>
    </location>
</feature>
<keyword evidence="13" id="KW-1185">Reference proteome</keyword>
<keyword evidence="3" id="KW-0808">Transferase</keyword>
<evidence type="ECO:0000256" key="5">
    <source>
        <dbReference type="ARBA" id="ARBA00022777"/>
    </source>
</evidence>
<evidence type="ECO:0000256" key="1">
    <source>
        <dbReference type="ARBA" id="ARBA00012513"/>
    </source>
</evidence>
<proteinExistence type="predicted"/>
<evidence type="ECO:0000313" key="12">
    <source>
        <dbReference type="EMBL" id="NHN56170.1"/>
    </source>
</evidence>
<keyword evidence="10" id="KW-1133">Transmembrane helix</keyword>
<dbReference type="InterPro" id="IPR011009">
    <property type="entry name" value="Kinase-like_dom_sf"/>
</dbReference>